<feature type="transmembrane region" description="Helical" evidence="8">
    <location>
        <begin position="33"/>
        <end position="50"/>
    </location>
</feature>
<keyword evidence="4 7" id="KW-0812">Transmembrane</keyword>
<evidence type="ECO:0000313" key="9">
    <source>
        <dbReference type="EMBL" id="PFG39676.1"/>
    </source>
</evidence>
<evidence type="ECO:0000256" key="2">
    <source>
        <dbReference type="ARBA" id="ARBA00022448"/>
    </source>
</evidence>
<feature type="transmembrane region" description="Helical" evidence="8">
    <location>
        <begin position="57"/>
        <end position="76"/>
    </location>
</feature>
<comment type="similarity">
    <text evidence="7">Belongs to the drug/metabolite transporter (DMT) superfamily. Small multidrug resistance (SMR) (TC 2.A.7.1) family.</text>
</comment>
<organism evidence="9 10">
    <name type="scientific">Georgenia soli</name>
    <dbReference type="NCBI Taxonomy" id="638953"/>
    <lineage>
        <taxon>Bacteria</taxon>
        <taxon>Bacillati</taxon>
        <taxon>Actinomycetota</taxon>
        <taxon>Actinomycetes</taxon>
        <taxon>Micrococcales</taxon>
        <taxon>Bogoriellaceae</taxon>
        <taxon>Georgenia</taxon>
    </lineage>
</organism>
<keyword evidence="6 8" id="KW-0472">Membrane</keyword>
<evidence type="ECO:0000256" key="7">
    <source>
        <dbReference type="RuleBase" id="RU003942"/>
    </source>
</evidence>
<dbReference type="PANTHER" id="PTHR30561">
    <property type="entry name" value="SMR FAMILY PROTON-DEPENDENT DRUG EFFLUX TRANSPORTER SUGE"/>
    <property type="match status" value="1"/>
</dbReference>
<dbReference type="GO" id="GO:0005886">
    <property type="term" value="C:plasma membrane"/>
    <property type="evidence" value="ECO:0007669"/>
    <property type="project" value="UniProtKB-SubCell"/>
</dbReference>
<dbReference type="Pfam" id="PF00893">
    <property type="entry name" value="Multi_Drug_Res"/>
    <property type="match status" value="1"/>
</dbReference>
<evidence type="ECO:0000256" key="8">
    <source>
        <dbReference type="SAM" id="Phobius"/>
    </source>
</evidence>
<reference evidence="9 10" key="1">
    <citation type="submission" date="2017-10" db="EMBL/GenBank/DDBJ databases">
        <title>Sequencing the genomes of 1000 actinobacteria strains.</title>
        <authorList>
            <person name="Klenk H.-P."/>
        </authorList>
    </citation>
    <scope>NUCLEOTIDE SEQUENCE [LARGE SCALE GENOMIC DNA]</scope>
    <source>
        <strain evidence="9 10">DSM 21838</strain>
    </source>
</reference>
<proteinExistence type="inferred from homology"/>
<dbReference type="PANTHER" id="PTHR30561:SF0">
    <property type="entry name" value="GUANIDINIUM EXPORTER"/>
    <property type="match status" value="1"/>
</dbReference>
<evidence type="ECO:0000256" key="4">
    <source>
        <dbReference type="ARBA" id="ARBA00022692"/>
    </source>
</evidence>
<dbReference type="FunFam" id="1.10.3730.20:FF:000001">
    <property type="entry name" value="Quaternary ammonium compound resistance transporter SugE"/>
    <property type="match status" value="1"/>
</dbReference>
<sequence>MAWIILLVSALFEAVWATALGMADGFTEPVPTVVFFVALTLSMLGLGRAVRDIPIGTAYAVWTGVGAALTVTYAMATGTESISVGKVVFITGIIAAVIGLKLVPGAPRATSDETSPAESEPGSR</sequence>
<feature type="transmembrane region" description="Helical" evidence="8">
    <location>
        <begin position="82"/>
        <end position="103"/>
    </location>
</feature>
<dbReference type="Proteomes" id="UP000222106">
    <property type="component" value="Unassembled WGS sequence"/>
</dbReference>
<evidence type="ECO:0000256" key="5">
    <source>
        <dbReference type="ARBA" id="ARBA00022989"/>
    </source>
</evidence>
<keyword evidence="2" id="KW-0813">Transport</keyword>
<evidence type="ECO:0000313" key="10">
    <source>
        <dbReference type="Proteomes" id="UP000222106"/>
    </source>
</evidence>
<dbReference type="SUPFAM" id="SSF103481">
    <property type="entry name" value="Multidrug resistance efflux transporter EmrE"/>
    <property type="match status" value="1"/>
</dbReference>
<dbReference type="InterPro" id="IPR037185">
    <property type="entry name" value="EmrE-like"/>
</dbReference>
<dbReference type="GO" id="GO:0022857">
    <property type="term" value="F:transmembrane transporter activity"/>
    <property type="evidence" value="ECO:0007669"/>
    <property type="project" value="InterPro"/>
</dbReference>
<gene>
    <name evidence="9" type="ORF">ATJ97_2187</name>
</gene>
<evidence type="ECO:0000256" key="1">
    <source>
        <dbReference type="ARBA" id="ARBA00004651"/>
    </source>
</evidence>
<dbReference type="AlphaFoldDB" id="A0A2A9EM43"/>
<dbReference type="OrthoDB" id="21828at2"/>
<comment type="subcellular location">
    <subcellularLocation>
        <location evidence="1 7">Cell membrane</location>
        <topology evidence="1 7">Multi-pass membrane protein</topology>
    </subcellularLocation>
</comment>
<keyword evidence="10" id="KW-1185">Reference proteome</keyword>
<keyword evidence="3" id="KW-1003">Cell membrane</keyword>
<accession>A0A2A9EM43</accession>
<dbReference type="InterPro" id="IPR045324">
    <property type="entry name" value="Small_multidrug_res"/>
</dbReference>
<dbReference type="InterPro" id="IPR000390">
    <property type="entry name" value="Small_drug/metabolite_transptr"/>
</dbReference>
<comment type="caution">
    <text evidence="9">The sequence shown here is derived from an EMBL/GenBank/DDBJ whole genome shotgun (WGS) entry which is preliminary data.</text>
</comment>
<keyword evidence="5 8" id="KW-1133">Transmembrane helix</keyword>
<dbReference type="Gene3D" id="1.10.3730.20">
    <property type="match status" value="1"/>
</dbReference>
<protein>
    <submittedName>
        <fullName evidence="9">Quaternary ammonium compound-resistance protein SugE</fullName>
    </submittedName>
</protein>
<dbReference type="EMBL" id="PDJI01000004">
    <property type="protein sequence ID" value="PFG39676.1"/>
    <property type="molecule type" value="Genomic_DNA"/>
</dbReference>
<dbReference type="RefSeq" id="WP_098483736.1">
    <property type="nucleotide sequence ID" value="NZ_PDJI01000004.1"/>
</dbReference>
<evidence type="ECO:0000256" key="6">
    <source>
        <dbReference type="ARBA" id="ARBA00023136"/>
    </source>
</evidence>
<evidence type="ECO:0000256" key="3">
    <source>
        <dbReference type="ARBA" id="ARBA00022475"/>
    </source>
</evidence>
<name>A0A2A9EM43_9MICO</name>